<protein>
    <submittedName>
        <fullName evidence="2">Heterokaryon incompatibility</fullName>
    </submittedName>
</protein>
<accession>A0A132B758</accession>
<proteinExistence type="predicted"/>
<gene>
    <name evidence="2" type="ORF">LY89DRAFT_556648</name>
</gene>
<dbReference type="OrthoDB" id="2157530at2759"/>
<reference evidence="2 3" key="1">
    <citation type="submission" date="2015-10" db="EMBL/GenBank/DDBJ databases">
        <title>Full genome of DAOMC 229536 Phialocephala scopiformis, a fungal endophyte of spruce producing the potent anti-insectan compound rugulosin.</title>
        <authorList>
            <consortium name="DOE Joint Genome Institute"/>
            <person name="Walker A.K."/>
            <person name="Frasz S.L."/>
            <person name="Seifert K.A."/>
            <person name="Miller J.D."/>
            <person name="Mondo S.J."/>
            <person name="Labutti K."/>
            <person name="Lipzen A."/>
            <person name="Dockter R."/>
            <person name="Kennedy M."/>
            <person name="Grigoriev I.V."/>
            <person name="Spatafora J.W."/>
        </authorList>
    </citation>
    <scope>NUCLEOTIDE SEQUENCE [LARGE SCALE GENOMIC DNA]</scope>
    <source>
        <strain evidence="2 3">CBS 120377</strain>
    </source>
</reference>
<dbReference type="PANTHER" id="PTHR24148:SF64">
    <property type="entry name" value="HETEROKARYON INCOMPATIBILITY DOMAIN-CONTAINING PROTEIN"/>
    <property type="match status" value="1"/>
</dbReference>
<dbReference type="RefSeq" id="XP_018062597.1">
    <property type="nucleotide sequence ID" value="XM_018208379.1"/>
</dbReference>
<sequence>AFSEEAQPKYEALSYVWGSEENPATICVCDKSDDSPFSTRKTWTSMPITRNLEVALRHLRYSVRRRVLWVDAICINQRDDEEKGRQLPRMGDIYQRARSVAIWLG</sequence>
<dbReference type="KEGG" id="psco:LY89DRAFT_556648"/>
<organism evidence="2 3">
    <name type="scientific">Mollisia scopiformis</name>
    <name type="common">Conifer needle endophyte fungus</name>
    <name type="synonym">Phialocephala scopiformis</name>
    <dbReference type="NCBI Taxonomy" id="149040"/>
    <lineage>
        <taxon>Eukaryota</taxon>
        <taxon>Fungi</taxon>
        <taxon>Dikarya</taxon>
        <taxon>Ascomycota</taxon>
        <taxon>Pezizomycotina</taxon>
        <taxon>Leotiomycetes</taxon>
        <taxon>Helotiales</taxon>
        <taxon>Mollisiaceae</taxon>
        <taxon>Mollisia</taxon>
    </lineage>
</organism>
<feature type="domain" description="Heterokaryon incompatibility" evidence="1">
    <location>
        <begin position="10"/>
        <end position="105"/>
    </location>
</feature>
<dbReference type="PANTHER" id="PTHR24148">
    <property type="entry name" value="ANKYRIN REPEAT DOMAIN-CONTAINING PROTEIN 39 HOMOLOG-RELATED"/>
    <property type="match status" value="1"/>
</dbReference>
<dbReference type="GeneID" id="28818105"/>
<evidence type="ECO:0000313" key="3">
    <source>
        <dbReference type="Proteomes" id="UP000070700"/>
    </source>
</evidence>
<dbReference type="InterPro" id="IPR052895">
    <property type="entry name" value="HetReg/Transcr_Mod"/>
</dbReference>
<dbReference type="InParanoid" id="A0A132B758"/>
<dbReference type="STRING" id="149040.A0A132B758"/>
<dbReference type="Pfam" id="PF06985">
    <property type="entry name" value="HET"/>
    <property type="match status" value="1"/>
</dbReference>
<keyword evidence="3" id="KW-1185">Reference proteome</keyword>
<feature type="non-terminal residue" evidence="2">
    <location>
        <position position="105"/>
    </location>
</feature>
<dbReference type="InterPro" id="IPR010730">
    <property type="entry name" value="HET"/>
</dbReference>
<evidence type="ECO:0000313" key="2">
    <source>
        <dbReference type="EMBL" id="KUJ08242.1"/>
    </source>
</evidence>
<name>A0A132B758_MOLSC</name>
<dbReference type="Proteomes" id="UP000070700">
    <property type="component" value="Unassembled WGS sequence"/>
</dbReference>
<feature type="non-terminal residue" evidence="2">
    <location>
        <position position="1"/>
    </location>
</feature>
<dbReference type="AlphaFoldDB" id="A0A132B758"/>
<evidence type="ECO:0000259" key="1">
    <source>
        <dbReference type="Pfam" id="PF06985"/>
    </source>
</evidence>
<dbReference type="EMBL" id="KQ947436">
    <property type="protein sequence ID" value="KUJ08242.1"/>
    <property type="molecule type" value="Genomic_DNA"/>
</dbReference>